<comment type="caution">
    <text evidence="8">The sequence shown here is derived from an EMBL/GenBank/DDBJ whole genome shotgun (WGS) entry which is preliminary data.</text>
</comment>
<dbReference type="EC" id="5.4.4.2" evidence="3"/>
<protein>
    <recommendedName>
        <fullName evidence="3">isochorismate synthase</fullName>
        <ecNumber evidence="3">5.4.4.2</ecNumber>
    </recommendedName>
    <alternativeName>
        <fullName evidence="5">Isochorismate mutase</fullName>
    </alternativeName>
</protein>
<keyword evidence="4 8" id="KW-0413">Isomerase</keyword>
<dbReference type="GO" id="GO:0008909">
    <property type="term" value="F:isochorismate synthase activity"/>
    <property type="evidence" value="ECO:0007669"/>
    <property type="project" value="UniProtKB-EC"/>
</dbReference>
<keyword evidence="9" id="KW-1185">Reference proteome</keyword>
<sequence length="431" mass="44604">MDRDPTASLGATPEAPPLPEPPVVPDPDDRVGRFVFVGAAGTVRTHGVRARVEPEAGEPVTDAAARTLAAAGPGSLLVGAVGFDAGTGVPGGDVLGDRVLGAVPPALVVPDRRTWEPRPEVPETGTAAPPTDLPPTAPAGRGTRWDVRTEPTPAGYATAVRRAVTMIDQGLVEKVVLSRSLGVTAPEPIDVDEVLDRLAARDPEAYVFAADVTRPVGPGETPVPSVLLGASPELLLARRGATVVSNPLAGTVPRSPDPDEDARRAAELAGSAKDLHEHALVVEQVAERLAPFCRRLHVPEGPELSSNRALWHLSTRIEGELRDDAPGALAMAIALHPTAAICGAPTDVARAAIAGLEEVPRGYYTGLVGWCDDAGDGEWAVTIRCAEVSGRRARLHAGAGVVSGSRPEAEVAETMAKFRPLLAALGLEAAP</sequence>
<dbReference type="Pfam" id="PF00425">
    <property type="entry name" value="Chorismate_bind"/>
    <property type="match status" value="1"/>
</dbReference>
<evidence type="ECO:0000256" key="3">
    <source>
        <dbReference type="ARBA" id="ARBA00012824"/>
    </source>
</evidence>
<dbReference type="SUPFAM" id="SSF56322">
    <property type="entry name" value="ADC synthase"/>
    <property type="match status" value="1"/>
</dbReference>
<evidence type="ECO:0000313" key="8">
    <source>
        <dbReference type="EMBL" id="MFC5065134.1"/>
    </source>
</evidence>
<evidence type="ECO:0000313" key="9">
    <source>
        <dbReference type="Proteomes" id="UP001595947"/>
    </source>
</evidence>
<dbReference type="EMBL" id="JBHSIV010000031">
    <property type="protein sequence ID" value="MFC5065134.1"/>
    <property type="molecule type" value="Genomic_DNA"/>
</dbReference>
<dbReference type="Proteomes" id="UP001595947">
    <property type="component" value="Unassembled WGS sequence"/>
</dbReference>
<feature type="domain" description="Chorismate-utilising enzyme C-terminal" evidence="7">
    <location>
        <begin position="154"/>
        <end position="417"/>
    </location>
</feature>
<reference evidence="9" key="1">
    <citation type="journal article" date="2019" name="Int. J. Syst. Evol. Microbiol.">
        <title>The Global Catalogue of Microorganisms (GCM) 10K type strain sequencing project: providing services to taxonomists for standard genome sequencing and annotation.</title>
        <authorList>
            <consortium name="The Broad Institute Genomics Platform"/>
            <consortium name="The Broad Institute Genome Sequencing Center for Infectious Disease"/>
            <person name="Wu L."/>
            <person name="Ma J."/>
        </authorList>
    </citation>
    <scope>NUCLEOTIDE SEQUENCE [LARGE SCALE GENOMIC DNA]</scope>
    <source>
        <strain evidence="9">CGMCC 4.7093</strain>
    </source>
</reference>
<dbReference type="PANTHER" id="PTHR42839">
    <property type="entry name" value="ISOCHORISMATE SYNTHASE ENTC"/>
    <property type="match status" value="1"/>
</dbReference>
<evidence type="ECO:0000256" key="2">
    <source>
        <dbReference type="ARBA" id="ARBA00005297"/>
    </source>
</evidence>
<feature type="compositionally biased region" description="Pro residues" evidence="6">
    <location>
        <begin position="14"/>
        <end position="25"/>
    </location>
</feature>
<name>A0ABV9YSV5_9PSEU</name>
<comment type="similarity">
    <text evidence="2">Belongs to the isochorismate synthase family.</text>
</comment>
<dbReference type="InterPro" id="IPR015890">
    <property type="entry name" value="Chorismate_C"/>
</dbReference>
<feature type="region of interest" description="Disordered" evidence="6">
    <location>
        <begin position="115"/>
        <end position="150"/>
    </location>
</feature>
<dbReference type="PANTHER" id="PTHR42839:SF2">
    <property type="entry name" value="ISOCHORISMATE SYNTHASE ENTC"/>
    <property type="match status" value="1"/>
</dbReference>
<evidence type="ECO:0000256" key="4">
    <source>
        <dbReference type="ARBA" id="ARBA00023235"/>
    </source>
</evidence>
<comment type="catalytic activity">
    <reaction evidence="1">
        <text>chorismate = isochorismate</text>
        <dbReference type="Rhea" id="RHEA:18985"/>
        <dbReference type="ChEBI" id="CHEBI:29748"/>
        <dbReference type="ChEBI" id="CHEBI:29780"/>
        <dbReference type="EC" id="5.4.4.2"/>
    </reaction>
</comment>
<dbReference type="RefSeq" id="WP_378038470.1">
    <property type="nucleotide sequence ID" value="NZ_JBHSIV010000031.1"/>
</dbReference>
<proteinExistence type="inferred from homology"/>
<dbReference type="NCBIfam" id="TIGR00543">
    <property type="entry name" value="isochor_syn"/>
    <property type="match status" value="1"/>
</dbReference>
<evidence type="ECO:0000256" key="5">
    <source>
        <dbReference type="ARBA" id="ARBA00041564"/>
    </source>
</evidence>
<dbReference type="InterPro" id="IPR004561">
    <property type="entry name" value="IsoChor_synthase"/>
</dbReference>
<evidence type="ECO:0000256" key="1">
    <source>
        <dbReference type="ARBA" id="ARBA00000799"/>
    </source>
</evidence>
<dbReference type="InterPro" id="IPR005801">
    <property type="entry name" value="ADC_synthase"/>
</dbReference>
<feature type="region of interest" description="Disordered" evidence="6">
    <location>
        <begin position="1"/>
        <end position="30"/>
    </location>
</feature>
<organism evidence="8 9">
    <name type="scientific">Actinomycetospora atypica</name>
    <dbReference type="NCBI Taxonomy" id="1290095"/>
    <lineage>
        <taxon>Bacteria</taxon>
        <taxon>Bacillati</taxon>
        <taxon>Actinomycetota</taxon>
        <taxon>Actinomycetes</taxon>
        <taxon>Pseudonocardiales</taxon>
        <taxon>Pseudonocardiaceae</taxon>
        <taxon>Actinomycetospora</taxon>
    </lineage>
</organism>
<evidence type="ECO:0000256" key="6">
    <source>
        <dbReference type="SAM" id="MobiDB-lite"/>
    </source>
</evidence>
<dbReference type="Gene3D" id="3.60.120.10">
    <property type="entry name" value="Anthranilate synthase"/>
    <property type="match status" value="1"/>
</dbReference>
<gene>
    <name evidence="8" type="ORF">ACFPBZ_23160</name>
</gene>
<evidence type="ECO:0000259" key="7">
    <source>
        <dbReference type="Pfam" id="PF00425"/>
    </source>
</evidence>
<accession>A0ABV9YSV5</accession>